<protein>
    <submittedName>
        <fullName evidence="2">Uncharacterized protein</fullName>
    </submittedName>
</protein>
<evidence type="ECO:0000256" key="1">
    <source>
        <dbReference type="SAM" id="Phobius"/>
    </source>
</evidence>
<feature type="transmembrane region" description="Helical" evidence="1">
    <location>
        <begin position="53"/>
        <end position="78"/>
    </location>
</feature>
<evidence type="ECO:0000313" key="2">
    <source>
        <dbReference type="EMBL" id="REJ04308.1"/>
    </source>
</evidence>
<dbReference type="EMBL" id="QUAB01000047">
    <property type="protein sequence ID" value="REJ04308.1"/>
    <property type="molecule type" value="Genomic_DNA"/>
</dbReference>
<dbReference type="Proteomes" id="UP000262172">
    <property type="component" value="Unassembled WGS sequence"/>
</dbReference>
<keyword evidence="3" id="KW-1185">Reference proteome</keyword>
<gene>
    <name evidence="2" type="ORF">DY023_15520</name>
</gene>
<evidence type="ECO:0000313" key="3">
    <source>
        <dbReference type="Proteomes" id="UP000262172"/>
    </source>
</evidence>
<organism evidence="2 3">
    <name type="scientific">Microbacterium bovistercoris</name>
    <dbReference type="NCBI Taxonomy" id="2293570"/>
    <lineage>
        <taxon>Bacteria</taxon>
        <taxon>Bacillati</taxon>
        <taxon>Actinomycetota</taxon>
        <taxon>Actinomycetes</taxon>
        <taxon>Micrococcales</taxon>
        <taxon>Microbacteriaceae</taxon>
        <taxon>Microbacterium</taxon>
    </lineage>
</organism>
<keyword evidence="1" id="KW-0472">Membrane</keyword>
<reference evidence="2 3" key="1">
    <citation type="submission" date="2018-08" db="EMBL/GenBank/DDBJ databases">
        <title>Isolation, diversity and antifungal activity of Actinobacteria from cow dung.</title>
        <authorList>
            <person name="Ling L."/>
        </authorList>
    </citation>
    <scope>NUCLEOTIDE SEQUENCE [LARGE SCALE GENOMIC DNA]</scope>
    <source>
        <strain evidence="2 3">NEAU-LLE</strain>
    </source>
</reference>
<comment type="caution">
    <text evidence="2">The sequence shown here is derived from an EMBL/GenBank/DDBJ whole genome shotgun (WGS) entry which is preliminary data.</text>
</comment>
<sequence length="175" mass="17174">MTDPFPPQPPAYPAPAQPGYAPPPGAYAVPVGGYQAPVGGYTPPQPPSKGSPALGVAALVLGLIALIVIPILGGVFGAQAGAAAPGFFLDTSGNYDDLAALAPARTQILWTEIAFWSGTAIGIAAIVLGIVAAAKRRGRAAGITGMVLAVLGPVAFALAFAIAAATGAVSTLTAF</sequence>
<dbReference type="RefSeq" id="WP_116243250.1">
    <property type="nucleotide sequence ID" value="NZ_QUAB01000047.1"/>
</dbReference>
<feature type="transmembrane region" description="Helical" evidence="1">
    <location>
        <begin position="146"/>
        <end position="169"/>
    </location>
</feature>
<dbReference type="OrthoDB" id="5074775at2"/>
<keyword evidence="1" id="KW-0812">Transmembrane</keyword>
<keyword evidence="1" id="KW-1133">Transmembrane helix</keyword>
<dbReference type="AlphaFoldDB" id="A0A371NQ55"/>
<feature type="transmembrane region" description="Helical" evidence="1">
    <location>
        <begin position="113"/>
        <end position="134"/>
    </location>
</feature>
<proteinExistence type="predicted"/>
<accession>A0A371NQ55</accession>
<name>A0A371NQ55_9MICO</name>